<keyword evidence="5" id="KW-1185">Reference proteome</keyword>
<evidence type="ECO:0000256" key="2">
    <source>
        <dbReference type="SAM" id="Phobius"/>
    </source>
</evidence>
<dbReference type="eggNOG" id="COG2982">
    <property type="taxonomic scope" value="Bacteria"/>
</dbReference>
<reference evidence="4 5" key="1">
    <citation type="submission" date="2014-04" db="EMBL/GenBank/DDBJ databases">
        <title>Marinobacterium kochiensis sp. nov., isolated from sediment sample collected from Kochi backwaters in Kerala, India.</title>
        <authorList>
            <person name="Singh A."/>
            <person name="Pinnaka A.K."/>
        </authorList>
    </citation>
    <scope>NUCLEOTIDE SEQUENCE [LARGE SCALE GENOMIC DNA]</scope>
    <source>
        <strain evidence="4 5">AK27</strain>
    </source>
</reference>
<feature type="compositionally biased region" description="Polar residues" evidence="1">
    <location>
        <begin position="390"/>
        <end position="410"/>
    </location>
</feature>
<dbReference type="InterPro" id="IPR007844">
    <property type="entry name" value="AsmA"/>
</dbReference>
<keyword evidence="4" id="KW-0378">Hydrolase</keyword>
<keyword evidence="2" id="KW-0812">Transmembrane</keyword>
<comment type="caution">
    <text evidence="4">The sequence shown here is derived from an EMBL/GenBank/DDBJ whole genome shotgun (WGS) entry which is preliminary data.</text>
</comment>
<evidence type="ECO:0000256" key="1">
    <source>
        <dbReference type="SAM" id="MobiDB-lite"/>
    </source>
</evidence>
<protein>
    <submittedName>
        <fullName evidence="4">A/G-specific adenine glycosylase</fullName>
        <ecNumber evidence="4">3.2.2.-</ecNumber>
    </submittedName>
</protein>
<proteinExistence type="predicted"/>
<dbReference type="EMBL" id="JMQN01000048">
    <property type="protein sequence ID" value="KEA62441.1"/>
    <property type="molecule type" value="Genomic_DNA"/>
</dbReference>
<evidence type="ECO:0000313" key="5">
    <source>
        <dbReference type="Proteomes" id="UP000028252"/>
    </source>
</evidence>
<dbReference type="EC" id="3.2.2.-" evidence="4"/>
<sequence>MKLLTRLLIGILVFVVLVIGAGGIILGFVIDPNDYRTEIEQAALESGGVELKINGEIDWSVFPWLGLAVNDISIRYPEQPQLATLNQAQLSVKLMPLLSANVEMSSILVDGLKLNLITTGRANNWSRIDATKESAAATNNGDEKSGSGSPLRGLDIESIALTNAQIRYVDEALGNRIEINNLNLNTGRVFPDQPVPVELSAQVNQFQGDTQTLNATTSLSTAALLNLAKKQYQLDKLNANLELTHAALGDKPLKLALKGKLDADAAAQKIDLNLETLSLANLVASGQIGIQSFSAPIFSGEINLATFNLKELLEQLGQSAPQTQDAKALTAVSLNAKLDGPANTLGLNPLTLTLDDTQFNGSLSVDLKSQAQNIVLKGGSFNADRYLPPASNNAGTKPADNTGNASNSGERWSKEEIIPVAPIKALNLDAKFDLQSLKVSGLDASNLGLTVSAHNGLVKISRINADLYSGTVRNAVTLDARKSPLQLAIDKKVSGVQIGELLKAMNGEAPITGAVSANAKLTAQGQSLYAIINSLNGTANVNAADGVIEGIDMAQTICQGINNVASLGINTTQVDQSTPFANMGGNFTITNGVVSNKDLAATLDAMSLAGRGNVNLPKALIDYRLGLTIKENLFKQTCSVNNRLEGVEFPVNCKGSFDTPPAKMCKPDASVFTNLLKAEAKKKVEEKVGKQIEEKLGEKLGDEGAKSLLKGLFGN</sequence>
<dbReference type="PANTHER" id="PTHR30441:SF4">
    <property type="entry name" value="PROTEIN ASMA"/>
    <property type="match status" value="1"/>
</dbReference>
<evidence type="ECO:0000313" key="4">
    <source>
        <dbReference type="EMBL" id="KEA62441.1"/>
    </source>
</evidence>
<gene>
    <name evidence="4" type="ORF">ADIMK_3332</name>
</gene>
<dbReference type="RefSeq" id="WP_036190681.1">
    <property type="nucleotide sequence ID" value="NZ_JMQN01000048.1"/>
</dbReference>
<dbReference type="GO" id="GO:0090313">
    <property type="term" value="P:regulation of protein targeting to membrane"/>
    <property type="evidence" value="ECO:0007669"/>
    <property type="project" value="TreeGrafter"/>
</dbReference>
<organism evidence="4 5">
    <name type="scientific">Marinobacterium lacunae</name>
    <dbReference type="NCBI Taxonomy" id="1232683"/>
    <lineage>
        <taxon>Bacteria</taxon>
        <taxon>Pseudomonadati</taxon>
        <taxon>Pseudomonadota</taxon>
        <taxon>Gammaproteobacteria</taxon>
        <taxon>Oceanospirillales</taxon>
        <taxon>Oceanospirillaceae</taxon>
        <taxon>Marinobacterium</taxon>
    </lineage>
</organism>
<name>A0A081FV86_9GAMM</name>
<dbReference type="Proteomes" id="UP000028252">
    <property type="component" value="Unassembled WGS sequence"/>
</dbReference>
<dbReference type="Pfam" id="PF05170">
    <property type="entry name" value="AsmA"/>
    <property type="match status" value="1"/>
</dbReference>
<dbReference type="PATRIC" id="fig|1232683.4.peg.3278"/>
<dbReference type="InterPro" id="IPR052894">
    <property type="entry name" value="AsmA-related"/>
</dbReference>
<dbReference type="AlphaFoldDB" id="A0A081FV86"/>
<feature type="region of interest" description="Disordered" evidence="1">
    <location>
        <begin position="387"/>
        <end position="411"/>
    </location>
</feature>
<keyword evidence="4" id="KW-0326">Glycosidase</keyword>
<feature type="transmembrane region" description="Helical" evidence="2">
    <location>
        <begin position="7"/>
        <end position="30"/>
    </location>
</feature>
<dbReference type="OrthoDB" id="9766390at2"/>
<dbReference type="PANTHER" id="PTHR30441">
    <property type="entry name" value="DUF748 DOMAIN-CONTAINING PROTEIN"/>
    <property type="match status" value="1"/>
</dbReference>
<dbReference type="GO" id="GO:0016798">
    <property type="term" value="F:hydrolase activity, acting on glycosyl bonds"/>
    <property type="evidence" value="ECO:0007669"/>
    <property type="project" value="UniProtKB-KW"/>
</dbReference>
<keyword evidence="2" id="KW-0472">Membrane</keyword>
<feature type="domain" description="AsmA" evidence="3">
    <location>
        <begin position="4"/>
        <end position="599"/>
    </location>
</feature>
<accession>A0A081FV86</accession>
<dbReference type="GO" id="GO:0005886">
    <property type="term" value="C:plasma membrane"/>
    <property type="evidence" value="ECO:0007669"/>
    <property type="project" value="TreeGrafter"/>
</dbReference>
<evidence type="ECO:0000259" key="3">
    <source>
        <dbReference type="Pfam" id="PF05170"/>
    </source>
</evidence>
<keyword evidence="2" id="KW-1133">Transmembrane helix</keyword>
<dbReference type="STRING" id="1232683.ADIMK_3332"/>